<comment type="caution">
    <text evidence="1">The sequence shown here is derived from an EMBL/GenBank/DDBJ whole genome shotgun (WGS) entry which is preliminary data.</text>
</comment>
<dbReference type="AlphaFoldDB" id="A0A1G2PS13"/>
<protein>
    <recommendedName>
        <fullName evidence="3">YgiT-type zinc finger domain-containing protein</fullName>
    </recommendedName>
</protein>
<evidence type="ECO:0008006" key="3">
    <source>
        <dbReference type="Google" id="ProtNLM"/>
    </source>
</evidence>
<evidence type="ECO:0000313" key="2">
    <source>
        <dbReference type="Proteomes" id="UP000176951"/>
    </source>
</evidence>
<reference evidence="1 2" key="1">
    <citation type="journal article" date="2016" name="Nat. Commun.">
        <title>Thousands of microbial genomes shed light on interconnected biogeochemical processes in an aquifer system.</title>
        <authorList>
            <person name="Anantharaman K."/>
            <person name="Brown C.T."/>
            <person name="Hug L.A."/>
            <person name="Sharon I."/>
            <person name="Castelle C.J."/>
            <person name="Probst A.J."/>
            <person name="Thomas B.C."/>
            <person name="Singh A."/>
            <person name="Wilkins M.J."/>
            <person name="Karaoz U."/>
            <person name="Brodie E.L."/>
            <person name="Williams K.H."/>
            <person name="Hubbard S.S."/>
            <person name="Banfield J.F."/>
        </authorList>
    </citation>
    <scope>NUCLEOTIDE SEQUENCE [LARGE SCALE GENOMIC DNA]</scope>
</reference>
<name>A0A1G2PS13_9BACT</name>
<evidence type="ECO:0000313" key="1">
    <source>
        <dbReference type="EMBL" id="OHA50382.1"/>
    </source>
</evidence>
<organism evidence="1 2">
    <name type="scientific">Candidatus Terrybacteria bacterium RIFCSPLOWO2_01_FULL_40_23</name>
    <dbReference type="NCBI Taxonomy" id="1802366"/>
    <lineage>
        <taxon>Bacteria</taxon>
        <taxon>Candidatus Terryibacteriota</taxon>
    </lineage>
</organism>
<dbReference type="EMBL" id="MHSW01000038">
    <property type="protein sequence ID" value="OHA50382.1"/>
    <property type="molecule type" value="Genomic_DNA"/>
</dbReference>
<sequence>MRLVSHMDPPSTCPQCGNEMLTSFFDTIWPRPNKKEKYVFNLPAYFCAKCSELYIKPEILEATGLTGLKCTLAIELDIISYPEYYDWLEKNFHDDTDDPPIK</sequence>
<dbReference type="InterPro" id="IPR022453">
    <property type="entry name" value="Znf_MqsA-type"/>
</dbReference>
<dbReference type="Proteomes" id="UP000176951">
    <property type="component" value="Unassembled WGS sequence"/>
</dbReference>
<accession>A0A1G2PS13</accession>
<dbReference type="NCBIfam" id="TIGR03831">
    <property type="entry name" value="YgiT_finger"/>
    <property type="match status" value="1"/>
</dbReference>
<gene>
    <name evidence="1" type="ORF">A3A97_03465</name>
</gene>
<proteinExistence type="predicted"/>